<dbReference type="CDD" id="cd07817">
    <property type="entry name" value="SRPBCC_8"/>
    <property type="match status" value="1"/>
</dbReference>
<evidence type="ECO:0000313" key="2">
    <source>
        <dbReference type="EMBL" id="SDD49532.1"/>
    </source>
</evidence>
<protein>
    <submittedName>
        <fullName evidence="2">Polyketide cyclase / dehydrase and lipid transport</fullName>
    </submittedName>
</protein>
<keyword evidence="3" id="KW-1185">Reference proteome</keyword>
<dbReference type="Proteomes" id="UP000182100">
    <property type="component" value="Unassembled WGS sequence"/>
</dbReference>
<dbReference type="RefSeq" id="WP_055573485.1">
    <property type="nucleotide sequence ID" value="NZ_FMZK01000008.1"/>
</dbReference>
<feature type="domain" description="Coenzyme Q-binding protein COQ10 START" evidence="1">
    <location>
        <begin position="10"/>
        <end position="129"/>
    </location>
</feature>
<reference evidence="3" key="1">
    <citation type="submission" date="2016-10" db="EMBL/GenBank/DDBJ databases">
        <authorList>
            <person name="Varghese N."/>
            <person name="Submissions S."/>
        </authorList>
    </citation>
    <scope>NUCLEOTIDE SEQUENCE [LARGE SCALE GENOMIC DNA]</scope>
    <source>
        <strain evidence="3">CGMCC 4.3504</strain>
    </source>
</reference>
<dbReference type="EMBL" id="FMZK01000008">
    <property type="protein sequence ID" value="SDD49532.1"/>
    <property type="molecule type" value="Genomic_DNA"/>
</dbReference>
<gene>
    <name evidence="2" type="ORF">SAMN05216505_108147</name>
</gene>
<dbReference type="InterPro" id="IPR005031">
    <property type="entry name" value="COQ10_START"/>
</dbReference>
<dbReference type="Pfam" id="PF03364">
    <property type="entry name" value="Polyketide_cyc"/>
    <property type="match status" value="1"/>
</dbReference>
<dbReference type="Gene3D" id="3.30.530.20">
    <property type="match status" value="1"/>
</dbReference>
<dbReference type="AlphaFoldDB" id="A0A1G6V7C8"/>
<sequence length="170" mass="19791">MSVIEDAVDIDVPVHMAYNQWTQFECFPRFMRGVRRVDRSRSTMTHWATRFGGVTREFDVEITEQRPDDRVEWRVVGRPGLSGEVSFRSLGEDRCRVSLRIDFTPRSAAERVGAALGLVRRQVREDLRRFKEYIERQGRESGRWRGTISGGRVEPDSDILPRRVPNWPVG</sequence>
<dbReference type="InterPro" id="IPR047137">
    <property type="entry name" value="ORF3"/>
</dbReference>
<accession>A0A1G6V7C8</accession>
<dbReference type="SUPFAM" id="SSF55961">
    <property type="entry name" value="Bet v1-like"/>
    <property type="match status" value="1"/>
</dbReference>
<dbReference type="PANTHER" id="PTHR33824">
    <property type="entry name" value="POLYKETIDE CYCLASE/DEHYDRASE AND LIPID TRANSPORT SUPERFAMILY PROTEIN"/>
    <property type="match status" value="1"/>
</dbReference>
<proteinExistence type="predicted"/>
<dbReference type="PANTHER" id="PTHR33824:SF7">
    <property type="entry name" value="POLYKETIDE CYCLASE_DEHYDRASE AND LIPID TRANSPORT SUPERFAMILY PROTEIN"/>
    <property type="match status" value="1"/>
</dbReference>
<dbReference type="STRING" id="67344.SAMN05216505_108147"/>
<name>A0A1G6V7C8_9ACTN</name>
<evidence type="ECO:0000259" key="1">
    <source>
        <dbReference type="Pfam" id="PF03364"/>
    </source>
</evidence>
<dbReference type="InterPro" id="IPR023393">
    <property type="entry name" value="START-like_dom_sf"/>
</dbReference>
<organism evidence="2 3">
    <name type="scientific">Streptomyces prasinopilosus</name>
    <dbReference type="NCBI Taxonomy" id="67344"/>
    <lineage>
        <taxon>Bacteria</taxon>
        <taxon>Bacillati</taxon>
        <taxon>Actinomycetota</taxon>
        <taxon>Actinomycetes</taxon>
        <taxon>Kitasatosporales</taxon>
        <taxon>Streptomycetaceae</taxon>
        <taxon>Streptomyces</taxon>
    </lineage>
</organism>
<evidence type="ECO:0000313" key="3">
    <source>
        <dbReference type="Proteomes" id="UP000182100"/>
    </source>
</evidence>